<organism evidence="1 2">
    <name type="scientific">Paraburkholderia fungorum</name>
    <dbReference type="NCBI Taxonomy" id="134537"/>
    <lineage>
        <taxon>Bacteria</taxon>
        <taxon>Pseudomonadati</taxon>
        <taxon>Pseudomonadota</taxon>
        <taxon>Betaproteobacteria</taxon>
        <taxon>Burkholderiales</taxon>
        <taxon>Burkholderiaceae</taxon>
        <taxon>Paraburkholderia</taxon>
    </lineage>
</organism>
<dbReference type="OrthoDB" id="5688154at2"/>
<dbReference type="Proteomes" id="UP000283709">
    <property type="component" value="Unassembled WGS sequence"/>
</dbReference>
<reference evidence="1 2" key="1">
    <citation type="submission" date="2016-07" db="EMBL/GenBank/DDBJ databases">
        <title>Genome analysis of Burkholderia fungorum ES3-20.</title>
        <authorList>
            <person name="Xu D."/>
            <person name="Yao R."/>
            <person name="Zheng S."/>
        </authorList>
    </citation>
    <scope>NUCLEOTIDE SEQUENCE [LARGE SCALE GENOMIC DNA]</scope>
    <source>
        <strain evidence="1 2">ES3-20</strain>
    </source>
</reference>
<sequence length="86" mass="9985">MQFRKRNSMLEASRWFGPGDHLRVERRGQMWAIATPEGWRKVNPGDWILTDGSGNSWPMSDREFRYCYEPAEDLSSGGGDCRYVLL</sequence>
<proteinExistence type="predicted"/>
<evidence type="ECO:0000313" key="2">
    <source>
        <dbReference type="Proteomes" id="UP000283709"/>
    </source>
</evidence>
<comment type="caution">
    <text evidence="1">The sequence shown here is derived from an EMBL/GenBank/DDBJ whole genome shotgun (WGS) entry which is preliminary data.</text>
</comment>
<protein>
    <submittedName>
        <fullName evidence="1">Uncharacterized protein</fullName>
    </submittedName>
</protein>
<dbReference type="AlphaFoldDB" id="A0A3R7HKD2"/>
<gene>
    <name evidence="1" type="ORF">BCY88_16910</name>
</gene>
<accession>A0A3R7HKD2</accession>
<name>A0A3R7HKD2_9BURK</name>
<evidence type="ECO:0000313" key="1">
    <source>
        <dbReference type="EMBL" id="RKF49934.1"/>
    </source>
</evidence>
<dbReference type="EMBL" id="MCAS01000003">
    <property type="protein sequence ID" value="RKF49934.1"/>
    <property type="molecule type" value="Genomic_DNA"/>
</dbReference>